<protein>
    <recommendedName>
        <fullName evidence="3">NADPH-dependent FMN reductase-like domain-containing protein</fullName>
    </recommendedName>
</protein>
<keyword evidence="2" id="KW-0472">Membrane</keyword>
<dbReference type="EMBL" id="CAJVPD010000022">
    <property type="protein sequence ID" value="CAG8241320.1"/>
    <property type="molecule type" value="Genomic_DNA"/>
</dbReference>
<reference evidence="4" key="1">
    <citation type="submission" date="2021-07" db="EMBL/GenBank/DDBJ databases">
        <authorList>
            <person name="Branca A.L. A."/>
        </authorList>
    </citation>
    <scope>NUCLEOTIDE SEQUENCE</scope>
</reference>
<organism evidence="4 5">
    <name type="scientific">Penicillium salamii</name>
    <dbReference type="NCBI Taxonomy" id="1612424"/>
    <lineage>
        <taxon>Eukaryota</taxon>
        <taxon>Fungi</taxon>
        <taxon>Dikarya</taxon>
        <taxon>Ascomycota</taxon>
        <taxon>Pezizomycotina</taxon>
        <taxon>Eurotiomycetes</taxon>
        <taxon>Eurotiomycetidae</taxon>
        <taxon>Eurotiales</taxon>
        <taxon>Aspergillaceae</taxon>
        <taxon>Penicillium</taxon>
    </lineage>
</organism>
<dbReference type="Gene3D" id="3.40.50.360">
    <property type="match status" value="1"/>
</dbReference>
<evidence type="ECO:0000259" key="3">
    <source>
        <dbReference type="Pfam" id="PF03358"/>
    </source>
</evidence>
<dbReference type="AlphaFoldDB" id="A0A9W4I8D6"/>
<name>A0A9W4I8D6_9EURO</name>
<evidence type="ECO:0000256" key="1">
    <source>
        <dbReference type="SAM" id="MobiDB-lite"/>
    </source>
</evidence>
<feature type="transmembrane region" description="Helical" evidence="2">
    <location>
        <begin position="39"/>
        <end position="64"/>
    </location>
</feature>
<dbReference type="InterPro" id="IPR029039">
    <property type="entry name" value="Flavoprotein-like_sf"/>
</dbReference>
<evidence type="ECO:0000313" key="5">
    <source>
        <dbReference type="Proteomes" id="UP001152592"/>
    </source>
</evidence>
<dbReference type="OrthoDB" id="937291at2759"/>
<evidence type="ECO:0000256" key="2">
    <source>
        <dbReference type="SAM" id="Phobius"/>
    </source>
</evidence>
<dbReference type="InterPro" id="IPR053008">
    <property type="entry name" value="Phomopsin_biosynth_assoc"/>
</dbReference>
<proteinExistence type="predicted"/>
<evidence type="ECO:0000313" key="4">
    <source>
        <dbReference type="EMBL" id="CAG8241320.1"/>
    </source>
</evidence>
<accession>A0A9W4I8D6</accession>
<feature type="region of interest" description="Disordered" evidence="1">
    <location>
        <begin position="1"/>
        <end position="21"/>
    </location>
</feature>
<feature type="compositionally biased region" description="Basic and acidic residues" evidence="1">
    <location>
        <begin position="1"/>
        <end position="14"/>
    </location>
</feature>
<feature type="domain" description="NADPH-dependent FMN reductase-like" evidence="3">
    <location>
        <begin position="306"/>
        <end position="347"/>
    </location>
</feature>
<dbReference type="PANTHER" id="PTHR35896:SF3">
    <property type="entry name" value="MAJOR FACILITATOR SUPERFAMILY TRANSPORTER"/>
    <property type="match status" value="1"/>
</dbReference>
<sequence>MFSRNYERLPKTDADGDSDVTITSRQSRRGLSGFLKRNLAAITITGLLLVLMLLVVAVITAITVEPFRQILVMKSPMPTPTGHTGKVVYPIELQGQRQCLPTKSRTTYSCGNSTTEAEERGCAYDPLAGCWLHKECPQDFTHEFSTFNNGKPFVYYYDEAMTQQMMDYEEVGRNPARYWTSIREHLVHCLYLLRRGHEVHMRGDRLDTMLGDLEHVDHCTNMLADWLRRDDPVLDHVGTSGFTHCFISYIRSRCRSANLTTTSKILTSSSIQPQVPTQSNMSPKCVAMVTCSTRRPRFSSAITQYQYDTFIFVTPEYHRSIQVSLKNALDYLYFEWKGKPAGIVSYGTITEQQKI</sequence>
<dbReference type="InterPro" id="IPR005025">
    <property type="entry name" value="FMN_Rdtase-like_dom"/>
</dbReference>
<keyword evidence="2" id="KW-1133">Transmembrane helix</keyword>
<dbReference type="PANTHER" id="PTHR35896">
    <property type="entry name" value="IG-LIKE DOMAIN-CONTAINING PROTEIN"/>
    <property type="match status" value="1"/>
</dbReference>
<comment type="caution">
    <text evidence="4">The sequence shown here is derived from an EMBL/GenBank/DDBJ whole genome shotgun (WGS) entry which is preliminary data.</text>
</comment>
<dbReference type="SUPFAM" id="SSF52218">
    <property type="entry name" value="Flavoproteins"/>
    <property type="match status" value="1"/>
</dbReference>
<dbReference type="Pfam" id="PF03358">
    <property type="entry name" value="FMN_red"/>
    <property type="match status" value="1"/>
</dbReference>
<dbReference type="GO" id="GO:0016491">
    <property type="term" value="F:oxidoreductase activity"/>
    <property type="evidence" value="ECO:0007669"/>
    <property type="project" value="InterPro"/>
</dbReference>
<gene>
    <name evidence="4" type="ORF">PSALAMII_LOCUS501</name>
</gene>
<dbReference type="Proteomes" id="UP001152592">
    <property type="component" value="Unassembled WGS sequence"/>
</dbReference>
<keyword evidence="2" id="KW-0812">Transmembrane</keyword>